<protein>
    <submittedName>
        <fullName evidence="1">Uncharacterized protein</fullName>
    </submittedName>
</protein>
<proteinExistence type="predicted"/>
<evidence type="ECO:0000313" key="2">
    <source>
        <dbReference type="Proteomes" id="UP001258994"/>
    </source>
</evidence>
<accession>A0ABY9TY95</accession>
<organism evidence="1 2">
    <name type="scientific">Thalassotalea psychrophila</name>
    <dbReference type="NCBI Taxonomy" id="3065647"/>
    <lineage>
        <taxon>Bacteria</taxon>
        <taxon>Pseudomonadati</taxon>
        <taxon>Pseudomonadota</taxon>
        <taxon>Gammaproteobacteria</taxon>
        <taxon>Alteromonadales</taxon>
        <taxon>Colwelliaceae</taxon>
        <taxon>Thalassotalea</taxon>
    </lineage>
</organism>
<reference evidence="2" key="1">
    <citation type="submission" date="2023-09" db="EMBL/GenBank/DDBJ databases">
        <authorList>
            <person name="Li S."/>
            <person name="Li X."/>
            <person name="Zhang C."/>
            <person name="Zhao Z."/>
        </authorList>
    </citation>
    <scope>NUCLEOTIDE SEQUENCE [LARGE SCALE GENOMIC DNA]</scope>
    <source>
        <strain evidence="2">SQ149</strain>
    </source>
</reference>
<keyword evidence="2" id="KW-1185">Reference proteome</keyword>
<dbReference type="RefSeq" id="WP_348392940.1">
    <property type="nucleotide sequence ID" value="NZ_CP134145.1"/>
</dbReference>
<gene>
    <name evidence="1" type="ORF">RGQ13_07525</name>
</gene>
<dbReference type="EMBL" id="CP134145">
    <property type="protein sequence ID" value="WNC73830.1"/>
    <property type="molecule type" value="Genomic_DNA"/>
</dbReference>
<sequence length="161" mass="18550">MDEEKFKQGLVSLYQGEILGEVLFDQMLYLFEESDAQFKIFVLMQLETETKARLRPIMMHLGLDFREQKEFREIGMQMAEAMKGKSWLEVMNIIIDAVKPAVEQYKAIASIAPQKYLQLAESMVIHEQSIVDFAELEIAGEHSKSIDVIIQQLHNKPLSAQ</sequence>
<dbReference type="Proteomes" id="UP001258994">
    <property type="component" value="Chromosome"/>
</dbReference>
<evidence type="ECO:0000313" key="1">
    <source>
        <dbReference type="EMBL" id="WNC73830.1"/>
    </source>
</evidence>
<name>A0ABY9TY95_9GAMM</name>